<keyword evidence="1" id="KW-0812">Transmembrane</keyword>
<keyword evidence="1" id="KW-0472">Membrane</keyword>
<gene>
    <name evidence="2" type="ORF">CYY_005689</name>
</gene>
<name>A0A8J4PTF1_9MYCE</name>
<accession>A0A8J4PTF1</accession>
<reference evidence="2" key="1">
    <citation type="submission" date="2020-01" db="EMBL/GenBank/DDBJ databases">
        <title>Development of genomics and gene disruption for Polysphondylium violaceum indicates a role for the polyketide synthase stlB in stalk morphogenesis.</title>
        <authorList>
            <person name="Narita B."/>
            <person name="Kawabe Y."/>
            <person name="Kin K."/>
            <person name="Saito T."/>
            <person name="Gibbs R."/>
            <person name="Kuspa A."/>
            <person name="Muzny D."/>
            <person name="Queller D."/>
            <person name="Richards S."/>
            <person name="Strassman J."/>
            <person name="Sucgang R."/>
            <person name="Worley K."/>
            <person name="Schaap P."/>
        </authorList>
    </citation>
    <scope>NUCLEOTIDE SEQUENCE</scope>
    <source>
        <strain evidence="2">QSvi11</strain>
    </source>
</reference>
<keyword evidence="1" id="KW-1133">Transmembrane helix</keyword>
<dbReference type="Proteomes" id="UP000695562">
    <property type="component" value="Unassembled WGS sequence"/>
</dbReference>
<evidence type="ECO:0000313" key="2">
    <source>
        <dbReference type="EMBL" id="KAF2073011.1"/>
    </source>
</evidence>
<organism evidence="2 3">
    <name type="scientific">Polysphondylium violaceum</name>
    <dbReference type="NCBI Taxonomy" id="133409"/>
    <lineage>
        <taxon>Eukaryota</taxon>
        <taxon>Amoebozoa</taxon>
        <taxon>Evosea</taxon>
        <taxon>Eumycetozoa</taxon>
        <taxon>Dictyostelia</taxon>
        <taxon>Dictyosteliales</taxon>
        <taxon>Dictyosteliaceae</taxon>
        <taxon>Polysphondylium</taxon>
    </lineage>
</organism>
<protein>
    <submittedName>
        <fullName evidence="2">Uncharacterized protein</fullName>
    </submittedName>
</protein>
<feature type="transmembrane region" description="Helical" evidence="1">
    <location>
        <begin position="233"/>
        <end position="255"/>
    </location>
</feature>
<dbReference type="EMBL" id="AJWJ01000233">
    <property type="protein sequence ID" value="KAF2073011.1"/>
    <property type="molecule type" value="Genomic_DNA"/>
</dbReference>
<sequence>MTKQQIAPRFNQPQDLPTVNGAQLRIIGNAADQVKKHYAINSQNPLFSAAPTTTQAVPYKQPLLNTTPQNKSYYQTNNFAQIAQLEQKANSDITPIYGNITAQGQAAWTLVEDPKSGQQYYMSWSQYGSVWTYTQSITPSTEAQLAADPTTTYQAVVQFGTYSQTSSVAGIHSYNLGLTTMVVESVVALILAKCMSSFIADGLGFLVSQFAIRLTQAAAELGFESFSFAVPEFLIGAVAGCLCFAIVFIGIAYLWNWLNRLYTLRVQVFNWDTNYNWQLTSQGFSNAVNPGQDSNQTQLGITLDKMVSAGGVVYPPGFSPVTPLDSVCYYAVIIYENDQTFAEGASFAIQSIRNNDTTQGFTYAFNCPRFADNGQYVVNSVVDPTTFLTTAESKWVSTPQTQTIQVTSDNTPVTVSFDYLEGASDDTYNINININQS</sequence>
<dbReference type="AlphaFoldDB" id="A0A8J4PTF1"/>
<comment type="caution">
    <text evidence="2">The sequence shown here is derived from an EMBL/GenBank/DDBJ whole genome shotgun (WGS) entry which is preliminary data.</text>
</comment>
<evidence type="ECO:0000313" key="3">
    <source>
        <dbReference type="Proteomes" id="UP000695562"/>
    </source>
</evidence>
<keyword evidence="3" id="KW-1185">Reference proteome</keyword>
<evidence type="ECO:0000256" key="1">
    <source>
        <dbReference type="SAM" id="Phobius"/>
    </source>
</evidence>
<proteinExistence type="predicted"/>
<dbReference type="OrthoDB" id="1062969at2759"/>